<protein>
    <submittedName>
        <fullName evidence="2">Uncharacterized protein</fullName>
    </submittedName>
</protein>
<sequence length="86" mass="9127">MTGGRMILWIGRHQVGLSLAMVVLWLANATIQIIAIANGDTGTNGRHIFSLVLALLLAVLSAASAVIALTSRTKKTAKDQPHRVDP</sequence>
<organism evidence="2 3">
    <name type="scientific">Cryobacterium gelidum</name>
    <dbReference type="NCBI Taxonomy" id="1259164"/>
    <lineage>
        <taxon>Bacteria</taxon>
        <taxon>Bacillati</taxon>
        <taxon>Actinomycetota</taxon>
        <taxon>Actinomycetes</taxon>
        <taxon>Micrococcales</taxon>
        <taxon>Microbacteriaceae</taxon>
        <taxon>Cryobacterium</taxon>
    </lineage>
</organism>
<evidence type="ECO:0000313" key="2">
    <source>
        <dbReference type="EMBL" id="TFD70907.1"/>
    </source>
</evidence>
<comment type="caution">
    <text evidence="2">The sequence shown here is derived from an EMBL/GenBank/DDBJ whole genome shotgun (WGS) entry which is preliminary data.</text>
</comment>
<dbReference type="AlphaFoldDB" id="A0A4R9AVY4"/>
<feature type="transmembrane region" description="Helical" evidence="1">
    <location>
        <begin position="15"/>
        <end position="36"/>
    </location>
</feature>
<name>A0A4R9AVY4_9MICO</name>
<keyword evidence="1" id="KW-0472">Membrane</keyword>
<reference evidence="2 3" key="1">
    <citation type="submission" date="2019-03" db="EMBL/GenBank/DDBJ databases">
        <title>Genomics of glacier-inhabiting Cryobacterium strains.</title>
        <authorList>
            <person name="Liu Q."/>
            <person name="Xin Y.-H."/>
        </authorList>
    </citation>
    <scope>NUCLEOTIDE SEQUENCE [LARGE SCALE GENOMIC DNA]</scope>
    <source>
        <strain evidence="2 3">Hz16</strain>
    </source>
</reference>
<dbReference type="RefSeq" id="WP_134551709.1">
    <property type="nucleotide sequence ID" value="NZ_SOHL01000015.1"/>
</dbReference>
<keyword evidence="3" id="KW-1185">Reference proteome</keyword>
<keyword evidence="1" id="KW-0812">Transmembrane</keyword>
<gene>
    <name evidence="2" type="ORF">E3T50_10155</name>
</gene>
<proteinExistence type="predicted"/>
<dbReference type="Proteomes" id="UP000297983">
    <property type="component" value="Unassembled WGS sequence"/>
</dbReference>
<dbReference type="EMBL" id="SOHL01000015">
    <property type="protein sequence ID" value="TFD70907.1"/>
    <property type="molecule type" value="Genomic_DNA"/>
</dbReference>
<evidence type="ECO:0000256" key="1">
    <source>
        <dbReference type="SAM" id="Phobius"/>
    </source>
</evidence>
<keyword evidence="1" id="KW-1133">Transmembrane helix</keyword>
<accession>A0A4R9AVY4</accession>
<evidence type="ECO:0000313" key="3">
    <source>
        <dbReference type="Proteomes" id="UP000297983"/>
    </source>
</evidence>
<feature type="transmembrane region" description="Helical" evidence="1">
    <location>
        <begin position="48"/>
        <end position="69"/>
    </location>
</feature>